<keyword evidence="3" id="KW-1185">Reference proteome</keyword>
<reference evidence="3" key="1">
    <citation type="submission" date="2016-10" db="EMBL/GenBank/DDBJ databases">
        <authorList>
            <person name="Varghese N."/>
            <person name="Submissions S."/>
        </authorList>
    </citation>
    <scope>NUCLEOTIDE SEQUENCE [LARGE SCALE GENOMIC DNA]</scope>
    <source>
        <strain evidence="3">DSM 17933</strain>
    </source>
</reference>
<protein>
    <submittedName>
        <fullName evidence="2">Uncharacterized protein</fullName>
    </submittedName>
</protein>
<dbReference type="EMBL" id="FNCH01000005">
    <property type="protein sequence ID" value="SDG32528.1"/>
    <property type="molecule type" value="Genomic_DNA"/>
</dbReference>
<evidence type="ECO:0000313" key="3">
    <source>
        <dbReference type="Proteomes" id="UP000199643"/>
    </source>
</evidence>
<dbReference type="OrthoDB" id="1414895at2"/>
<feature type="coiled-coil region" evidence="1">
    <location>
        <begin position="501"/>
        <end position="535"/>
    </location>
</feature>
<feature type="coiled-coil region" evidence="1">
    <location>
        <begin position="1110"/>
        <end position="1144"/>
    </location>
</feature>
<proteinExistence type="predicted"/>
<feature type="coiled-coil region" evidence="1">
    <location>
        <begin position="61"/>
        <end position="104"/>
    </location>
</feature>
<dbReference type="RefSeq" id="WP_090498819.1">
    <property type="nucleotide sequence ID" value="NZ_FNCH01000005.1"/>
</dbReference>
<keyword evidence="1" id="KW-0175">Coiled coil</keyword>
<dbReference type="Proteomes" id="UP000199643">
    <property type="component" value="Unassembled WGS sequence"/>
</dbReference>
<evidence type="ECO:0000256" key="1">
    <source>
        <dbReference type="SAM" id="Coils"/>
    </source>
</evidence>
<dbReference type="STRING" id="405671.SAMN05421827_105144"/>
<sequence>MNNDLELGIDFVFNTPEAEAESKRIETSISSIGKSADGAAAKLKSSVSKLAAPTKEQIGLMERLKIKLAEYQEKANKATSVRSIELANAQIQEFQQEIARLTNVGKAGFDDLGRNITKSFERPTGELNRAKEALKLYQRYAGETFNPQLLAKYNAKIEQTTAKIKQLKSLGTSVDVSGGSSPRTLGRKETLQELAKSYVAKANGSNDLTEIARYNKKLEETRAEIEKTSNAGKTGFDEFGNSIAESGGNLLTKVFPALNKVAMILPGIGVAGLLAFAIDPIMEYLSALWEGKDALDTLKISAENLNDVRKKSSEALYTEQSNLQVLLDVARNENVSKDLRAEALRKINRISPEYLGNITLETIKTKEATAAINLYVDALKRQSVEKAISDKRQDLVKSRIDLKQDYEDATEKVNSLADQVKNQRFKNKASDEETAVEAKYREAKDALQKQYGKDKSILKQIDDLDAFAKKQYENFSKKPIKSGRKDKGYFQQIVDDAQFQLDNLDKSNADFKTKKAALEVKIKETSKEIEDFEIKEDKPKKEKKAKSETGIINQQRSLQQKITDVNNEYARKAKTGDEAELQAVRDKFAKLSKEIEAFNANPKNKYKVDYSELATTMRNAIDDLRYKIDTEKATIAYEKQKQLFEDYENYKTNFGKQAADKRFGTEVKSSADLLKQKQAEYVKLALKSAVGGGLTGGEQSRMDNGEKQIKELQAVEAKRYQDAYNAALTYNQKVERINEEYRGKAADLGKNITDDQKKVLNEQRDNAINAAKDEALTKTAIYKKMAQETLELTKKEAKDQVGVLKKLLADGSVTGDIKTRIEKEVNSLEVFLKVGVDAANLNILKDKLKGKVEELNASDGAGNSLLSPNETKRILKDIATIQAKIKSIDTNGNGVVSWGDKVSKNFEYLKGDAASVAGGVSKDLGAVSGSFGQLSEAVGGVNTETGYTLDTIGRLAAVGSDAAGAFASFASGDIVGGVTKAISAVAGLFSIGKKVKEMNAAARKEVEDFYINAIAGEREYQDLLKERQLQTVRNNKAALQGIRDELALRKSQDAEYAKESAEIMAKLQGQSFIQSESYTHGTWFRKAKVEKTYSSLQGMNFEQLSSLLAQGKLEGEAKALVERLKELEQKGFDAQQALADLAKETQEIFTGTTRDSLTDTLLDMFKSGKTGVQDLADFFKKTMDGAALSIFKNKVLSDLMNKFYDEFAKKAESGDELTNAETEELQKLFTSLTDEAKTKFEQFKKVAGSDLGSLGGDTGLTGQITKSITEQTGSELVGLQRSMYDITKQGVVVAKDSLASIKQQTLYQYQIEINTRETATQVKNAVSELKTINSNMKGSGSTAYDRGFI</sequence>
<accession>A0A1G7TB49</accession>
<feature type="coiled-coil region" evidence="1">
    <location>
        <begin position="392"/>
        <end position="423"/>
    </location>
</feature>
<gene>
    <name evidence="2" type="ORF">SAMN05421827_105144</name>
</gene>
<evidence type="ECO:0000313" key="2">
    <source>
        <dbReference type="EMBL" id="SDG32528.1"/>
    </source>
</evidence>
<organism evidence="2 3">
    <name type="scientific">Pedobacter terrae</name>
    <dbReference type="NCBI Taxonomy" id="405671"/>
    <lineage>
        <taxon>Bacteria</taxon>
        <taxon>Pseudomonadati</taxon>
        <taxon>Bacteroidota</taxon>
        <taxon>Sphingobacteriia</taxon>
        <taxon>Sphingobacteriales</taxon>
        <taxon>Sphingobacteriaceae</taxon>
        <taxon>Pedobacter</taxon>
    </lineage>
</organism>
<name>A0A1G7TB49_9SPHI</name>